<dbReference type="CDD" id="cd04450">
    <property type="entry name" value="DEP_RGS7-like"/>
    <property type="match status" value="1"/>
</dbReference>
<dbReference type="Gene3D" id="1.10.10.10">
    <property type="entry name" value="Winged helix-like DNA-binding domain superfamily/Winged helix DNA-binding domain"/>
    <property type="match status" value="1"/>
</dbReference>
<gene>
    <name evidence="5" type="ORF">AWRI3578_g103</name>
</gene>
<dbReference type="PANTHER" id="PTHR10845">
    <property type="entry name" value="REGULATOR OF G PROTEIN SIGNALING"/>
    <property type="match status" value="1"/>
</dbReference>
<dbReference type="InterPro" id="IPR016137">
    <property type="entry name" value="RGS"/>
</dbReference>
<dbReference type="EMBL" id="LPNL01000001">
    <property type="protein sequence ID" value="OEJ92245.1"/>
    <property type="molecule type" value="Genomic_DNA"/>
</dbReference>
<feature type="region of interest" description="Disordered" evidence="2">
    <location>
        <begin position="26"/>
        <end position="57"/>
    </location>
</feature>
<reference evidence="6" key="1">
    <citation type="journal article" date="2016" name="Genome Announc.">
        <title>Genome sequences of three species of Hanseniaspora isolated from spontaneous wine fermentations.</title>
        <authorList>
            <person name="Sternes P.R."/>
            <person name="Lee D."/>
            <person name="Kutyna D.R."/>
            <person name="Borneman A.R."/>
        </authorList>
    </citation>
    <scope>NUCLEOTIDE SEQUENCE [LARGE SCALE GENOMIC DNA]</scope>
    <source>
        <strain evidence="6">AWRI3578</strain>
    </source>
</reference>
<name>A0A1E5RZR8_9ASCO</name>
<dbReference type="SUPFAM" id="SSF46785">
    <property type="entry name" value="Winged helix' DNA-binding domain"/>
    <property type="match status" value="1"/>
</dbReference>
<dbReference type="InterPro" id="IPR000591">
    <property type="entry name" value="DEP_dom"/>
</dbReference>
<proteinExistence type="predicted"/>
<feature type="compositionally biased region" description="Low complexity" evidence="2">
    <location>
        <begin position="26"/>
        <end position="42"/>
    </location>
</feature>
<evidence type="ECO:0000313" key="6">
    <source>
        <dbReference type="Proteomes" id="UP000095605"/>
    </source>
</evidence>
<dbReference type="GO" id="GO:0030695">
    <property type="term" value="F:GTPase regulator activity"/>
    <property type="evidence" value="ECO:0007669"/>
    <property type="project" value="UniProtKB-ARBA"/>
</dbReference>
<feature type="domain" description="RGS" evidence="3">
    <location>
        <begin position="508"/>
        <end position="642"/>
    </location>
</feature>
<organism evidence="5 6">
    <name type="scientific">Hanseniaspora opuntiae</name>
    <dbReference type="NCBI Taxonomy" id="211096"/>
    <lineage>
        <taxon>Eukaryota</taxon>
        <taxon>Fungi</taxon>
        <taxon>Dikarya</taxon>
        <taxon>Ascomycota</taxon>
        <taxon>Saccharomycotina</taxon>
        <taxon>Saccharomycetes</taxon>
        <taxon>Saccharomycodales</taxon>
        <taxon>Saccharomycodaceae</taxon>
        <taxon>Hanseniaspora</taxon>
    </lineage>
</organism>
<evidence type="ECO:0000313" key="5">
    <source>
        <dbReference type="EMBL" id="OEJ92245.1"/>
    </source>
</evidence>
<sequence>MVDLFKNKNIDSITIKKKISLSDLNQENSSSKSSLSLSNSSNEDGTNNKHKKTLHEVTTKDFNRTPKGLMFAKDIKDIFCIVLICLDMKKKLVDKTNLKKKKKRSFISKLSSSSVKEFSNESYYCFCLDECIEEMQNLAVNVDMETTTVSILYSIKPEMSLQLIKIFMNSKLLHNPTDRTNTDLNNKSILQPTPKGVSILTKYIKDMGIKKQIPEVVFSNLNSTYLFNFERSSVTDRIIYSDYFIKLIFTKMFSDAPTIWSPDTKPNKIASLKTLLGGNDDINEFDFTGQQTQNIMDIINHQQSPENPFADTNIILPDELNDAALLNDENRVSPLHHKFFTNPESDSHIQYYSHLGGIRMYYKKEFIESIKTEKNTIKTKKHVIAYSFSTKAIVQWLMDCTDLIYFKEAVIMASLFYKCGLIKPICFSPSVSRKDNFTISKKNLYTFTKKGCDWLDWNENYLQALYTDWSQEKEKRLSQLEKSVVSTDFNEEFVSNDVSENKEAYVVSLESILNDPGKRFLFKSHLDKELCSENFSAYTDIKKFLKKMDNVENFVDVKEKTKRLSNKDAKSINLYSSLKSRLMKECNDCLSIAYQIFSTYIADRSSKLINIDYNLRNSISNLILNSSSTLTATNSLSPFAEALGIKENNTNKEPSSLKNLVIDDAVEPNLESHTPEWPVKINGMDRKLKPVGLNILGDSSKQIRNKDSDYFFSNQLFKDNIVLDSPTESLVTHSLYILSKLKPLLEDVNKKLYKIMETDSLPKFLNGNKDILDDVKQ</sequence>
<comment type="caution">
    <text evidence="5">The sequence shown here is derived from an EMBL/GenBank/DDBJ whole genome shotgun (WGS) entry which is preliminary data.</text>
</comment>
<dbReference type="Pfam" id="PF25889">
    <property type="entry name" value="WHD_Fungal_DR"/>
    <property type="match status" value="1"/>
</dbReference>
<dbReference type="Gene3D" id="1.10.167.10">
    <property type="entry name" value="Regulator of G-protein Signalling 4, domain 2"/>
    <property type="match status" value="1"/>
</dbReference>
<keyword evidence="6" id="KW-1185">Reference proteome</keyword>
<dbReference type="PANTHER" id="PTHR10845:SF192">
    <property type="entry name" value="DOUBLE HIT, ISOFORM B"/>
    <property type="match status" value="1"/>
</dbReference>
<dbReference type="Pfam" id="PF00615">
    <property type="entry name" value="RGS"/>
    <property type="match status" value="1"/>
</dbReference>
<feature type="domain" description="DEP" evidence="4">
    <location>
        <begin position="366"/>
        <end position="449"/>
    </location>
</feature>
<dbReference type="SMART" id="SM00315">
    <property type="entry name" value="RGS"/>
    <property type="match status" value="1"/>
</dbReference>
<evidence type="ECO:0000256" key="2">
    <source>
        <dbReference type="SAM" id="MobiDB-lite"/>
    </source>
</evidence>
<dbReference type="PROSITE" id="PS50132">
    <property type="entry name" value="RGS"/>
    <property type="match status" value="1"/>
</dbReference>
<evidence type="ECO:0000256" key="1">
    <source>
        <dbReference type="ARBA" id="ARBA00022700"/>
    </source>
</evidence>
<dbReference type="InterPro" id="IPR058855">
    <property type="entry name" value="RGS1/SST2-like_Fungal-DR"/>
</dbReference>
<accession>A0A1E5RZR8</accession>
<dbReference type="SUPFAM" id="SSF48097">
    <property type="entry name" value="Regulator of G-protein signaling, RGS"/>
    <property type="match status" value="1"/>
</dbReference>
<dbReference type="InterPro" id="IPR036390">
    <property type="entry name" value="WH_DNA-bd_sf"/>
</dbReference>
<dbReference type="AlphaFoldDB" id="A0A1E5RZR8"/>
<dbReference type="SMART" id="SM00049">
    <property type="entry name" value="DEP"/>
    <property type="match status" value="1"/>
</dbReference>
<dbReference type="InterPro" id="IPR036305">
    <property type="entry name" value="RGS_sf"/>
</dbReference>
<keyword evidence="1" id="KW-0734">Signal transduction inhibitor</keyword>
<dbReference type="InterPro" id="IPR036388">
    <property type="entry name" value="WH-like_DNA-bd_sf"/>
</dbReference>
<dbReference type="OrthoDB" id="196547at2759"/>
<evidence type="ECO:0000259" key="3">
    <source>
        <dbReference type="PROSITE" id="PS50132"/>
    </source>
</evidence>
<dbReference type="GO" id="GO:0009968">
    <property type="term" value="P:negative regulation of signal transduction"/>
    <property type="evidence" value="ECO:0007669"/>
    <property type="project" value="UniProtKB-KW"/>
</dbReference>
<dbReference type="GO" id="GO:0035556">
    <property type="term" value="P:intracellular signal transduction"/>
    <property type="evidence" value="ECO:0007669"/>
    <property type="project" value="InterPro"/>
</dbReference>
<dbReference type="Proteomes" id="UP000095605">
    <property type="component" value="Unassembled WGS sequence"/>
</dbReference>
<protein>
    <submittedName>
        <fullName evidence="5">Protein SST2</fullName>
    </submittedName>
</protein>
<dbReference type="PROSITE" id="PS50186">
    <property type="entry name" value="DEP"/>
    <property type="match status" value="1"/>
</dbReference>
<evidence type="ECO:0000259" key="4">
    <source>
        <dbReference type="PROSITE" id="PS50186"/>
    </source>
</evidence>
<dbReference type="InterPro" id="IPR044926">
    <property type="entry name" value="RGS_subdomain_2"/>
</dbReference>